<proteinExistence type="inferred from homology"/>
<evidence type="ECO:0000256" key="2">
    <source>
        <dbReference type="ARBA" id="ARBA00011006"/>
    </source>
</evidence>
<dbReference type="PANTHER" id="PTHR33884">
    <property type="entry name" value="UPF0410 PROTEIN YMGE"/>
    <property type="match status" value="1"/>
</dbReference>
<keyword evidence="9" id="KW-1185">Reference proteome</keyword>
<feature type="transmembrane region" description="Helical" evidence="7">
    <location>
        <begin position="55"/>
        <end position="75"/>
    </location>
</feature>
<gene>
    <name evidence="8" type="ORF">GCM10010191_34190</name>
</gene>
<sequence length="94" mass="9475">MLTTILWFIVVGAVIGALARLIVPGKNPIGMLLTILVGIVGALLGGVIADALGAGTLVAIVFAIVIAALGVALLTSVNTRGRGGRGWGARRHTH</sequence>
<evidence type="ECO:0000256" key="7">
    <source>
        <dbReference type="SAM" id="Phobius"/>
    </source>
</evidence>
<keyword evidence="3" id="KW-1003">Cell membrane</keyword>
<comment type="subcellular location">
    <subcellularLocation>
        <location evidence="1">Cell membrane</location>
        <topology evidence="1">Multi-pass membrane protein</topology>
    </subcellularLocation>
</comment>
<keyword evidence="6 7" id="KW-0472">Membrane</keyword>
<name>A0ABN3J3R0_9ACTN</name>
<dbReference type="Proteomes" id="UP001501231">
    <property type="component" value="Unassembled WGS sequence"/>
</dbReference>
<comment type="caution">
    <text evidence="8">The sequence shown here is derived from an EMBL/GenBank/DDBJ whole genome shotgun (WGS) entry which is preliminary data.</text>
</comment>
<protein>
    <submittedName>
        <fullName evidence="8">GlsB/YeaQ/YmgE family stress response membrane protein</fullName>
    </submittedName>
</protein>
<dbReference type="InterPro" id="IPR007341">
    <property type="entry name" value="Transgly_assoc"/>
</dbReference>
<evidence type="ECO:0000313" key="8">
    <source>
        <dbReference type="EMBL" id="GAA2420139.1"/>
    </source>
</evidence>
<accession>A0ABN3J3R0</accession>
<evidence type="ECO:0000313" key="9">
    <source>
        <dbReference type="Proteomes" id="UP001501231"/>
    </source>
</evidence>
<dbReference type="RefSeq" id="WP_344589958.1">
    <property type="nucleotide sequence ID" value="NZ_BAAARW010000012.1"/>
</dbReference>
<dbReference type="EMBL" id="BAAARW010000012">
    <property type="protein sequence ID" value="GAA2420139.1"/>
    <property type="molecule type" value="Genomic_DNA"/>
</dbReference>
<organism evidence="8 9">
    <name type="scientific">Actinomadura vinacea</name>
    <dbReference type="NCBI Taxonomy" id="115336"/>
    <lineage>
        <taxon>Bacteria</taxon>
        <taxon>Bacillati</taxon>
        <taxon>Actinomycetota</taxon>
        <taxon>Actinomycetes</taxon>
        <taxon>Streptosporangiales</taxon>
        <taxon>Thermomonosporaceae</taxon>
        <taxon>Actinomadura</taxon>
    </lineage>
</organism>
<evidence type="ECO:0000256" key="1">
    <source>
        <dbReference type="ARBA" id="ARBA00004651"/>
    </source>
</evidence>
<keyword evidence="5 7" id="KW-1133">Transmembrane helix</keyword>
<evidence type="ECO:0000256" key="6">
    <source>
        <dbReference type="ARBA" id="ARBA00023136"/>
    </source>
</evidence>
<feature type="transmembrane region" description="Helical" evidence="7">
    <location>
        <begin position="30"/>
        <end position="49"/>
    </location>
</feature>
<evidence type="ECO:0000256" key="4">
    <source>
        <dbReference type="ARBA" id="ARBA00022692"/>
    </source>
</evidence>
<dbReference type="PANTHER" id="PTHR33884:SF3">
    <property type="entry name" value="UPF0410 PROTEIN YMGE"/>
    <property type="match status" value="1"/>
</dbReference>
<reference evidence="8 9" key="1">
    <citation type="journal article" date="2019" name="Int. J. Syst. Evol. Microbiol.">
        <title>The Global Catalogue of Microorganisms (GCM) 10K type strain sequencing project: providing services to taxonomists for standard genome sequencing and annotation.</title>
        <authorList>
            <consortium name="The Broad Institute Genomics Platform"/>
            <consortium name="The Broad Institute Genome Sequencing Center for Infectious Disease"/>
            <person name="Wu L."/>
            <person name="Ma J."/>
        </authorList>
    </citation>
    <scope>NUCLEOTIDE SEQUENCE [LARGE SCALE GENOMIC DNA]</scope>
    <source>
        <strain evidence="8 9">JCM 3325</strain>
    </source>
</reference>
<feature type="transmembrane region" description="Helical" evidence="7">
    <location>
        <begin position="6"/>
        <end position="23"/>
    </location>
</feature>
<evidence type="ECO:0000256" key="5">
    <source>
        <dbReference type="ARBA" id="ARBA00022989"/>
    </source>
</evidence>
<keyword evidence="4 7" id="KW-0812">Transmembrane</keyword>
<evidence type="ECO:0000256" key="3">
    <source>
        <dbReference type="ARBA" id="ARBA00022475"/>
    </source>
</evidence>
<comment type="similarity">
    <text evidence="2">Belongs to the UPF0410 family.</text>
</comment>